<dbReference type="VEuPathDB" id="FungiDB:KRP22_4044"/>
<sequence>MDELLDPLELTALPPLSPTMERAFSEAFADMSELEKSEDAAVIKLETASQSWTDDASTKRYAASSPSPASMASAAHNQQKHKSEIRSMSPSGDKKADALEDKRARRSAIEKKSRQRRQNSLRRMRDEVQQLEDLYSEMAKRTGRGVQWQQLGSGDKQEVDELQQKYSELTLVAHALEEDQEALQKLLQQHEEFRKTVRSLSDEDMEQNQIWDTGVPSSSSFRARFKKLSMAQCYALVRETYEEIQRFNNAEHFETTGANFMGWTDKRKYDSRSGALQYGFTKRFPLETTEDLLVKTWDIFSDGPKFKHMSFDRSVNTRYEVLQALNDDLLIVRRDHRLPNIETTFVSIQIIFRLQTPTGYTLCMRTISSPEIQGVQDPHEYFYDVFHWTHFNRLYDENEQPAGCELIAAGSIADQNQLKSTYWLFELVCSILRWEAAFTFKVRRHLSASVGSSSIILRVARKEEESDSNAPLDLLEMETLPPLSPRMQRAFLEVFGDEEVSEESRGEETVTLRQDAAWLSPSQEAMTAEWVTTMSPSKTNGVSEEDSVEARRARRSAIEKKSRQRRQGVLGRMRQELKHLESVYAEMAKKQDAAVSNGALSRPHKGSLQHRYTQLSLVTQALKEDRIKLLKLLESHEVFQRTAEAMARRGDGRRRGQEQEGDLIWDTGVPPSSSFTVQIPRRSPAECYELVRETYETIKRFDDGGHFVSTGANFMGWTDKRKLDEARSLQYGFSKTFPLESAEGLLMRTWDVFCHADTMAHLSFNASVATRFEIVQMLGDDLCIIRRDHKFPSMAMNFVTVHIVFRLQTPTGYTLCMRTIPAPEVKSALEPHEFYYDVFHWTHFNQLFDESGQPAGCEISTGGYIADVKQLVSKYWLFELVMSVLRWENMLKSSDRCSLLRALVRIRSTGETRKPTKKKSGVKAKAEDDGSAARARRSEIEKKSRQRRQGSVKVMRDEVKVLEREYLRLASRASGDATSEEDSSENERGILLDPTQVQALRTKFLRVSSEAAALRKEQKQLHKILNVQQLFRDSSRALAAEFAGAESDPRLDSVSHAHFEPLATETCFALMRDSYDVITRFEAGQDFVTTGSSLFGWSDRRRLDDDESKMIFCFRKLFETQSCERLMEESWRTFSDLDFMRRVVFSSKVSVDLEILQVVNRDALVVRRHTNYRAMGRSFHTVYLLFRLQTASGYTVCFRTIPAPGIQQALGEGDSWIDLFHWTTLSRVPDADGELTGCEISFGGSIGAGVMNFAAHWMLELIMTVVRWENACVAPLFIK</sequence>
<reference evidence="2" key="2">
    <citation type="submission" date="2015-06" db="UniProtKB">
        <authorList>
            <consortium name="EnsemblProtists"/>
        </authorList>
    </citation>
    <scope>IDENTIFICATION</scope>
    <source>
        <strain evidence="2">Pr102</strain>
    </source>
</reference>
<reference evidence="3" key="1">
    <citation type="journal article" date="2006" name="Science">
        <title>Phytophthora genome sequences uncover evolutionary origins and mechanisms of pathogenesis.</title>
        <authorList>
            <person name="Tyler B.M."/>
            <person name="Tripathy S."/>
            <person name="Zhang X."/>
            <person name="Dehal P."/>
            <person name="Jiang R.H."/>
            <person name="Aerts A."/>
            <person name="Arredondo F.D."/>
            <person name="Baxter L."/>
            <person name="Bensasson D."/>
            <person name="Beynon J.L."/>
            <person name="Chapman J."/>
            <person name="Damasceno C.M."/>
            <person name="Dorrance A.E."/>
            <person name="Dou D."/>
            <person name="Dickerman A.W."/>
            <person name="Dubchak I.L."/>
            <person name="Garbelotto M."/>
            <person name="Gijzen M."/>
            <person name="Gordon S.G."/>
            <person name="Govers F."/>
            <person name="Grunwald N.J."/>
            <person name="Huang W."/>
            <person name="Ivors K.L."/>
            <person name="Jones R.W."/>
            <person name="Kamoun S."/>
            <person name="Krampis K."/>
            <person name="Lamour K.H."/>
            <person name="Lee M.K."/>
            <person name="McDonald W.H."/>
            <person name="Medina M."/>
            <person name="Meijer H.J."/>
            <person name="Nordberg E.K."/>
            <person name="Maclean D.J."/>
            <person name="Ospina-Giraldo M.D."/>
            <person name="Morris P.F."/>
            <person name="Phuntumart V."/>
            <person name="Putnam N.H."/>
            <person name="Rash S."/>
            <person name="Rose J.K."/>
            <person name="Sakihama Y."/>
            <person name="Salamov A.A."/>
            <person name="Savidor A."/>
            <person name="Scheuring C.F."/>
            <person name="Smith B.M."/>
            <person name="Sobral B.W."/>
            <person name="Terry A."/>
            <person name="Torto-Alalibo T.A."/>
            <person name="Win J."/>
            <person name="Xu Z."/>
            <person name="Zhang H."/>
            <person name="Grigoriev I.V."/>
            <person name="Rokhsar D.S."/>
            <person name="Boore J.L."/>
        </authorList>
    </citation>
    <scope>NUCLEOTIDE SEQUENCE [LARGE SCALE GENOMIC DNA]</scope>
    <source>
        <strain evidence="3">Pr102</strain>
    </source>
</reference>
<feature type="compositionally biased region" description="Low complexity" evidence="1">
    <location>
        <begin position="62"/>
        <end position="75"/>
    </location>
</feature>
<dbReference type="VEuPathDB" id="FungiDB:KRP23_13042"/>
<feature type="compositionally biased region" description="Basic residues" evidence="1">
    <location>
        <begin position="113"/>
        <end position="122"/>
    </location>
</feature>
<dbReference type="VEuPathDB" id="FungiDB:KRP23_13043"/>
<feature type="region of interest" description="Disordered" evidence="1">
    <location>
        <begin position="535"/>
        <end position="570"/>
    </location>
</feature>
<dbReference type="Proteomes" id="UP000005238">
    <property type="component" value="Unassembled WGS sequence"/>
</dbReference>
<dbReference type="VEuPathDB" id="FungiDB:KRP22_4046"/>
<evidence type="ECO:0000313" key="3">
    <source>
        <dbReference type="Proteomes" id="UP000005238"/>
    </source>
</evidence>
<accession>H3GWX7</accession>
<feature type="compositionally biased region" description="Basic and acidic residues" evidence="1">
    <location>
        <begin position="548"/>
        <end position="561"/>
    </location>
</feature>
<feature type="region of interest" description="Disordered" evidence="1">
    <location>
        <begin position="47"/>
        <end position="125"/>
    </location>
</feature>
<organism evidence="2 3">
    <name type="scientific">Phytophthora ramorum</name>
    <name type="common">Sudden oak death agent</name>
    <dbReference type="NCBI Taxonomy" id="164328"/>
    <lineage>
        <taxon>Eukaryota</taxon>
        <taxon>Sar</taxon>
        <taxon>Stramenopiles</taxon>
        <taxon>Oomycota</taxon>
        <taxon>Peronosporomycetes</taxon>
        <taxon>Peronosporales</taxon>
        <taxon>Peronosporaceae</taxon>
        <taxon>Phytophthora</taxon>
    </lineage>
</organism>
<dbReference type="InParanoid" id="H3GWX7"/>
<dbReference type="HOGENOM" id="CLU_263279_0_0_1"/>
<protein>
    <recommendedName>
        <fullName evidence="4">START domain-containing protein</fullName>
    </recommendedName>
</protein>
<evidence type="ECO:0000313" key="2">
    <source>
        <dbReference type="EnsemblProtists" id="Phyra82037"/>
    </source>
</evidence>
<keyword evidence="3" id="KW-1185">Reference proteome</keyword>
<dbReference type="VEuPathDB" id="FungiDB:KRP23_13044"/>
<evidence type="ECO:0000256" key="1">
    <source>
        <dbReference type="SAM" id="MobiDB-lite"/>
    </source>
</evidence>
<name>H3GWX7_PHYRM</name>
<dbReference type="VEuPathDB" id="FungiDB:KRP22_4045"/>
<feature type="region of interest" description="Disordered" evidence="1">
    <location>
        <begin position="910"/>
        <end position="952"/>
    </location>
</feature>
<dbReference type="eggNOG" id="ENOG502S743">
    <property type="taxonomic scope" value="Eukaryota"/>
</dbReference>
<dbReference type="EnsemblProtists" id="Phyra82037">
    <property type="protein sequence ID" value="Phyra82037"/>
    <property type="gene ID" value="Phyra82037"/>
</dbReference>
<dbReference type="AlphaFoldDB" id="H3GWX7"/>
<dbReference type="EMBL" id="DS566064">
    <property type="status" value="NOT_ANNOTATED_CDS"/>
    <property type="molecule type" value="Genomic_DNA"/>
</dbReference>
<proteinExistence type="predicted"/>
<evidence type="ECO:0008006" key="4">
    <source>
        <dbReference type="Google" id="ProtNLM"/>
    </source>
</evidence>
<feature type="compositionally biased region" description="Basic and acidic residues" evidence="1">
    <location>
        <begin position="92"/>
        <end position="112"/>
    </location>
</feature>